<protein>
    <submittedName>
        <fullName evidence="1">Cobalt chelatase (CbiK)</fullName>
    </submittedName>
</protein>
<dbReference type="AlphaFoldDB" id="A0A1H6QP29"/>
<dbReference type="GO" id="GO:0016852">
    <property type="term" value="F:sirohydrochlorin cobaltochelatase activity"/>
    <property type="evidence" value="ECO:0007669"/>
    <property type="project" value="InterPro"/>
</dbReference>
<keyword evidence="2" id="KW-1185">Reference proteome</keyword>
<reference evidence="2" key="1">
    <citation type="submission" date="2016-10" db="EMBL/GenBank/DDBJ databases">
        <authorList>
            <person name="Varghese N."/>
        </authorList>
    </citation>
    <scope>NUCLEOTIDE SEQUENCE [LARGE SCALE GENOMIC DNA]</scope>
    <source>
        <strain evidence="2">DSM 20406</strain>
    </source>
</reference>
<dbReference type="EMBL" id="FNYK01000004">
    <property type="protein sequence ID" value="SEI45379.1"/>
    <property type="molecule type" value="Genomic_DNA"/>
</dbReference>
<proteinExistence type="predicted"/>
<name>A0A1H6QP29_9FIRM</name>
<gene>
    <name evidence="1" type="ORF">SAMN04487834_100471</name>
</gene>
<accession>A0A1H6QP29</accession>
<dbReference type="InterPro" id="IPR010388">
    <property type="entry name" value="Anaerobic_Co-chelatase"/>
</dbReference>
<dbReference type="Pfam" id="PF06180">
    <property type="entry name" value="CbiK"/>
    <property type="match status" value="1"/>
</dbReference>
<dbReference type="STRING" id="322505.SAMN04487836_10258"/>
<dbReference type="GO" id="GO:0019251">
    <property type="term" value="P:anaerobic cobalamin biosynthetic process"/>
    <property type="evidence" value="ECO:0007669"/>
    <property type="project" value="InterPro"/>
</dbReference>
<dbReference type="Proteomes" id="UP000183028">
    <property type="component" value="Unassembled WGS sequence"/>
</dbReference>
<sequence>MKGILIVSHGTLDQEAKARSLDLLYEENKQRAEIVLACFVSKKTIVGNNMLSLDEAMKKMLELGVDDLHIYNTFVIPGDIYHHFLTTIIPYEAFFKRFVIEKPLLHENSDFSSLARMLTREYAIKPNQTYLLVGHGSSPHTNKLYAFLEAAFMKQQTTNVHLVLMHGHPSIDDLMPTLHTKQKIILLPLMMSAGHHVAHDVKQFKKSSIETKLLEHGFEVEVIDKGLAEYRTIRDYIMHNEKTSI</sequence>
<evidence type="ECO:0000313" key="2">
    <source>
        <dbReference type="Proteomes" id="UP000183028"/>
    </source>
</evidence>
<dbReference type="Gene3D" id="3.40.50.1400">
    <property type="match status" value="2"/>
</dbReference>
<dbReference type="SUPFAM" id="SSF53800">
    <property type="entry name" value="Chelatase"/>
    <property type="match status" value="1"/>
</dbReference>
<evidence type="ECO:0000313" key="1">
    <source>
        <dbReference type="EMBL" id="SEI45379.1"/>
    </source>
</evidence>
<dbReference type="RefSeq" id="WP_074731240.1">
    <property type="nucleotide sequence ID" value="NZ_CADABK010000002.1"/>
</dbReference>
<dbReference type="eggNOG" id="COG4822">
    <property type="taxonomic scope" value="Bacteria"/>
</dbReference>
<dbReference type="OrthoDB" id="9770331at2"/>
<organism evidence="1 2">
    <name type="scientific">Sharpea azabuensis</name>
    <dbReference type="NCBI Taxonomy" id="322505"/>
    <lineage>
        <taxon>Bacteria</taxon>
        <taxon>Bacillati</taxon>
        <taxon>Bacillota</taxon>
        <taxon>Erysipelotrichia</taxon>
        <taxon>Erysipelotrichales</taxon>
        <taxon>Coprobacillaceae</taxon>
        <taxon>Sharpea</taxon>
    </lineage>
</organism>